<dbReference type="InterPro" id="IPR001279">
    <property type="entry name" value="Metallo-B-lactamas"/>
</dbReference>
<dbReference type="PIRSF" id="PIRSF038896">
    <property type="entry name" value="NAPE-PLD"/>
    <property type="match status" value="1"/>
</dbReference>
<dbReference type="PANTHER" id="PTHR15032:SF4">
    <property type="entry name" value="N-ACYL-PHOSPHATIDYLETHANOLAMINE-HYDROLYZING PHOSPHOLIPASE D"/>
    <property type="match status" value="1"/>
</dbReference>
<gene>
    <name evidence="2" type="ORF">GON04_07005</name>
</gene>
<accession>A0A6N8IQR1</accession>
<dbReference type="GO" id="GO:0005737">
    <property type="term" value="C:cytoplasm"/>
    <property type="evidence" value="ECO:0007669"/>
    <property type="project" value="TreeGrafter"/>
</dbReference>
<dbReference type="PANTHER" id="PTHR15032">
    <property type="entry name" value="N-ACYL-PHOSPHATIDYLETHANOLAMINE-HYDROLYZING PHOSPHOLIPASE D"/>
    <property type="match status" value="1"/>
</dbReference>
<dbReference type="InterPro" id="IPR036866">
    <property type="entry name" value="RibonucZ/Hydroxyglut_hydro"/>
</dbReference>
<dbReference type="AlphaFoldDB" id="A0A6N8IQR1"/>
<dbReference type="EMBL" id="WSEL01000003">
    <property type="protein sequence ID" value="MVQ29187.1"/>
    <property type="molecule type" value="Genomic_DNA"/>
</dbReference>
<dbReference type="InterPro" id="IPR024884">
    <property type="entry name" value="NAPE-PLD"/>
</dbReference>
<dbReference type="RefSeq" id="WP_157397215.1">
    <property type="nucleotide sequence ID" value="NZ_WSEL01000003.1"/>
</dbReference>
<evidence type="ECO:0000313" key="3">
    <source>
        <dbReference type="Proteomes" id="UP000469385"/>
    </source>
</evidence>
<sequence>MRPKRASWLVRTTVTLAAVVAVLVAAGWAVLSQPQFGAPLEGARLARAQANPQYRDGRFVNLEPEAPSTTSLVDYALRQFSGEEVREPPAPVPVLPVDKQALQAAPPASGLRAFWIGHASTYVEIDGLRILLDPVFAERVSPLPIGPRRFHPPPIALADLPPIDAVLISHDHYDHLDMDTVRHLAQRGSRFFVPLGIGAHLERWGVPSRQVEELEWWQERSLGSVRIVCTPTRHYSGRGLGNRSTTLWSSWSVLGPQHRFFYSGDTGYGKLFQDIGARLGPFDMAFIKIGAYGPGAAWTDIHMTPEQAVQVHRDVRGRRMFPVHWSTFNLAFHDWDEPIRRAVSAATRLGVELVTPRVGEVVDADAPFESTRWWLAVR</sequence>
<organism evidence="2 3">
    <name type="scientific">Ramlibacter pinisoli</name>
    <dbReference type="NCBI Taxonomy" id="2682844"/>
    <lineage>
        <taxon>Bacteria</taxon>
        <taxon>Pseudomonadati</taxon>
        <taxon>Pseudomonadota</taxon>
        <taxon>Betaproteobacteria</taxon>
        <taxon>Burkholderiales</taxon>
        <taxon>Comamonadaceae</taxon>
        <taxon>Ramlibacter</taxon>
    </lineage>
</organism>
<name>A0A6N8IQR1_9BURK</name>
<dbReference type="GO" id="GO:0070290">
    <property type="term" value="F:N-acylphosphatidylethanolamine-specific phospholipase D activity"/>
    <property type="evidence" value="ECO:0007669"/>
    <property type="project" value="InterPro"/>
</dbReference>
<dbReference type="Pfam" id="PF12706">
    <property type="entry name" value="Lactamase_B_2"/>
    <property type="match status" value="1"/>
</dbReference>
<reference evidence="2 3" key="1">
    <citation type="submission" date="2019-12" db="EMBL/GenBank/DDBJ databases">
        <authorList>
            <person name="Huq M.A."/>
        </authorList>
    </citation>
    <scope>NUCLEOTIDE SEQUENCE [LARGE SCALE GENOMIC DNA]</scope>
    <source>
        <strain evidence="2 3">MAH-25</strain>
    </source>
</reference>
<dbReference type="Proteomes" id="UP000469385">
    <property type="component" value="Unassembled WGS sequence"/>
</dbReference>
<comment type="caution">
    <text evidence="2">The sequence shown here is derived from an EMBL/GenBank/DDBJ whole genome shotgun (WGS) entry which is preliminary data.</text>
</comment>
<dbReference type="SUPFAM" id="SSF56281">
    <property type="entry name" value="Metallo-hydrolase/oxidoreductase"/>
    <property type="match status" value="1"/>
</dbReference>
<evidence type="ECO:0000313" key="2">
    <source>
        <dbReference type="EMBL" id="MVQ29187.1"/>
    </source>
</evidence>
<dbReference type="GO" id="GO:0008270">
    <property type="term" value="F:zinc ion binding"/>
    <property type="evidence" value="ECO:0007669"/>
    <property type="project" value="InterPro"/>
</dbReference>
<proteinExistence type="predicted"/>
<protein>
    <recommendedName>
        <fullName evidence="1">Metallo-beta-lactamase domain-containing protein</fullName>
    </recommendedName>
</protein>
<evidence type="ECO:0000259" key="1">
    <source>
        <dbReference type="Pfam" id="PF12706"/>
    </source>
</evidence>
<keyword evidence="3" id="KW-1185">Reference proteome</keyword>
<dbReference type="Gene3D" id="3.60.15.10">
    <property type="entry name" value="Ribonuclease Z/Hydroxyacylglutathione hydrolase-like"/>
    <property type="match status" value="1"/>
</dbReference>
<feature type="domain" description="Metallo-beta-lactamase" evidence="1">
    <location>
        <begin position="129"/>
        <end position="325"/>
    </location>
</feature>